<accession>A0A2P2EDI9</accession>
<sequence>MPLAASAVYLPNACEEMRPCASGQTNQAKLAVVNLDQCDKVSDSKQEKSQEGHCGACCLSHTSVTIAESDQLLTNIENWAVLTTPQAKAPIIVTTRIYGLKRPPRA</sequence>
<keyword evidence="2" id="KW-1185">Reference proteome</keyword>
<dbReference type="AlphaFoldDB" id="A0A2P2EDI9"/>
<comment type="caution">
    <text evidence="1">The sequence shown here is derived from an EMBL/GenBank/DDBJ whole genome shotgun (WGS) entry which is preliminary data.</text>
</comment>
<protein>
    <submittedName>
        <fullName evidence="1">Uncharacterized protein</fullName>
    </submittedName>
</protein>
<reference evidence="1 2" key="1">
    <citation type="journal article" date="2018" name="Genome Announc.">
        <title>Draft Genome Sequence of "Candidatus Phycosocius bacilliformis," an Alphaproteobacterial Ectosymbiont of the Hydrocarbon-Producing Green Alga Botryococcus braunii.</title>
        <authorList>
            <person name="Tanabe Y."/>
            <person name="Yamaguchi H."/>
            <person name="Watanabe M.M."/>
        </authorList>
    </citation>
    <scope>NUCLEOTIDE SEQUENCE [LARGE SCALE GENOMIC DNA]</scope>
    <source>
        <strain evidence="1 2">BOTRYCO-2</strain>
    </source>
</reference>
<organism evidence="1 2">
    <name type="scientific">Candidatus Phycosocius bacilliformis</name>
    <dbReference type="NCBI Taxonomy" id="1445552"/>
    <lineage>
        <taxon>Bacteria</taxon>
        <taxon>Pseudomonadati</taxon>
        <taxon>Pseudomonadota</taxon>
        <taxon>Alphaproteobacteria</taxon>
        <taxon>Caulobacterales</taxon>
        <taxon>Caulobacterales incertae sedis</taxon>
        <taxon>Candidatus Phycosocius</taxon>
    </lineage>
</organism>
<gene>
    <name evidence="1" type="ORF">PbB2_02810</name>
</gene>
<dbReference type="Proteomes" id="UP000245086">
    <property type="component" value="Unassembled WGS sequence"/>
</dbReference>
<proteinExistence type="predicted"/>
<evidence type="ECO:0000313" key="1">
    <source>
        <dbReference type="EMBL" id="GBF59118.1"/>
    </source>
</evidence>
<evidence type="ECO:0000313" key="2">
    <source>
        <dbReference type="Proteomes" id="UP000245086"/>
    </source>
</evidence>
<dbReference type="EMBL" id="BFBR01000010">
    <property type="protein sequence ID" value="GBF59118.1"/>
    <property type="molecule type" value="Genomic_DNA"/>
</dbReference>
<name>A0A2P2EDI9_9PROT</name>